<gene>
    <name evidence="1" type="ORF">CWC39_07965</name>
</gene>
<organism evidence="1 2">
    <name type="scientific">Corynebacterium heidelbergense</name>
    <dbReference type="NCBI Taxonomy" id="2055947"/>
    <lineage>
        <taxon>Bacteria</taxon>
        <taxon>Bacillati</taxon>
        <taxon>Actinomycetota</taxon>
        <taxon>Actinomycetes</taxon>
        <taxon>Mycobacteriales</taxon>
        <taxon>Corynebacteriaceae</taxon>
        <taxon>Corynebacterium</taxon>
    </lineage>
</organism>
<comment type="caution">
    <text evidence="1">The sequence shown here is derived from an EMBL/GenBank/DDBJ whole genome shotgun (WGS) entry which is preliminary data.</text>
</comment>
<dbReference type="AlphaFoldDB" id="A0A364VA33"/>
<dbReference type="Proteomes" id="UP000251047">
    <property type="component" value="Unassembled WGS sequence"/>
</dbReference>
<name>A0A364VA33_9CORY</name>
<reference evidence="1 2" key="1">
    <citation type="journal article" date="2018" name="Syst. Appl. Microbiol.">
        <title>Corynebacterium heidelbergense sp. nov., isolated from the preen glands of Egyptian geese (Alopochen aegyptiacus).</title>
        <authorList>
            <person name="Braun M.S."/>
            <person name="Wang E."/>
            <person name="Zimmermann S."/>
            <person name="Wink M."/>
        </authorList>
    </citation>
    <scope>NUCLEOTIDE SEQUENCE [LARGE SCALE GENOMIC DNA]</scope>
    <source>
        <strain evidence="1 2">DSM 104638</strain>
    </source>
</reference>
<evidence type="ECO:0000313" key="1">
    <source>
        <dbReference type="EMBL" id="RAV33533.1"/>
    </source>
</evidence>
<sequence length="112" mass="11753">MADYMNALHDLAETLTNRGVPATLDPRDLTVPGAVVSLAEIGPDATMCGDHVATAEVMLVAADNGMPAAMESLFDLFDKVSDLTAGATPATFTWSELPTLPALRLTPIPLED</sequence>
<dbReference type="EMBL" id="PHQP01000065">
    <property type="protein sequence ID" value="RAV33533.1"/>
    <property type="molecule type" value="Genomic_DNA"/>
</dbReference>
<dbReference type="RefSeq" id="WP_112769962.1">
    <property type="nucleotide sequence ID" value="NZ_CP063191.1"/>
</dbReference>
<accession>A0A364VA33</accession>
<proteinExistence type="predicted"/>
<evidence type="ECO:0000313" key="2">
    <source>
        <dbReference type="Proteomes" id="UP000251047"/>
    </source>
</evidence>
<protein>
    <submittedName>
        <fullName evidence="1">Uncharacterized protein</fullName>
    </submittedName>
</protein>